<dbReference type="Proteomes" id="UP000182658">
    <property type="component" value="Unassembled WGS sequence"/>
</dbReference>
<feature type="region of interest" description="Disordered" evidence="6">
    <location>
        <begin position="1"/>
        <end position="163"/>
    </location>
</feature>
<dbReference type="PROSITE" id="PS50913">
    <property type="entry name" value="GRIP"/>
    <property type="match status" value="1"/>
</dbReference>
<keyword evidence="9" id="KW-1185">Reference proteome</keyword>
<name>A0A1J7JN42_9PEZI</name>
<protein>
    <recommendedName>
        <fullName evidence="7">GRIP domain-containing protein</fullName>
    </recommendedName>
</protein>
<dbReference type="InterPro" id="IPR051952">
    <property type="entry name" value="Golgi-autophagy_related"/>
</dbReference>
<feature type="compositionally biased region" description="Low complexity" evidence="6">
    <location>
        <begin position="72"/>
        <end position="83"/>
    </location>
</feature>
<evidence type="ECO:0000259" key="7">
    <source>
        <dbReference type="PROSITE" id="PS50913"/>
    </source>
</evidence>
<dbReference type="InterPro" id="IPR000237">
    <property type="entry name" value="GRIP_dom"/>
</dbReference>
<dbReference type="PANTHER" id="PTHR23157:SF25">
    <property type="entry name" value="GRIP AND COILED-COIL DOMAIN-CONTAINING PROTEIN 1"/>
    <property type="match status" value="1"/>
</dbReference>
<dbReference type="FunCoup" id="A0A1J7JN42">
    <property type="interactions" value="100"/>
</dbReference>
<feature type="compositionally biased region" description="Basic and acidic residues" evidence="6">
    <location>
        <begin position="777"/>
        <end position="824"/>
    </location>
</feature>
<evidence type="ECO:0000256" key="2">
    <source>
        <dbReference type="ARBA" id="ARBA00004496"/>
    </source>
</evidence>
<dbReference type="AlphaFoldDB" id="A0A1J7JN42"/>
<feature type="region of interest" description="Disordered" evidence="6">
    <location>
        <begin position="276"/>
        <end position="322"/>
    </location>
</feature>
<feature type="compositionally biased region" description="Basic and acidic residues" evidence="6">
    <location>
        <begin position="7"/>
        <end position="19"/>
    </location>
</feature>
<evidence type="ECO:0000256" key="4">
    <source>
        <dbReference type="ARBA" id="ARBA00023054"/>
    </source>
</evidence>
<dbReference type="InParanoid" id="A0A1J7JN42"/>
<feature type="region of interest" description="Disordered" evidence="6">
    <location>
        <begin position="896"/>
        <end position="916"/>
    </location>
</feature>
<keyword evidence="4" id="KW-0175">Coiled coil</keyword>
<feature type="compositionally biased region" description="Basic and acidic residues" evidence="6">
    <location>
        <begin position="276"/>
        <end position="291"/>
    </location>
</feature>
<evidence type="ECO:0000313" key="9">
    <source>
        <dbReference type="Proteomes" id="UP000182658"/>
    </source>
</evidence>
<evidence type="ECO:0000256" key="1">
    <source>
        <dbReference type="ARBA" id="ARBA00004184"/>
    </source>
</evidence>
<feature type="region of interest" description="Disordered" evidence="6">
    <location>
        <begin position="777"/>
        <end position="860"/>
    </location>
</feature>
<accession>A0A1J7JN42</accession>
<keyword evidence="3" id="KW-0963">Cytoplasm</keyword>
<feature type="domain" description="GRIP" evidence="7">
    <location>
        <begin position="913"/>
        <end position="963"/>
    </location>
</feature>
<feature type="region of interest" description="Disordered" evidence="6">
    <location>
        <begin position="480"/>
        <end position="560"/>
    </location>
</feature>
<feature type="compositionally biased region" description="Basic and acidic residues" evidence="6">
    <location>
        <begin position="831"/>
        <end position="850"/>
    </location>
</feature>
<evidence type="ECO:0000256" key="5">
    <source>
        <dbReference type="ARBA" id="ARBA00023136"/>
    </source>
</evidence>
<organism evidence="8 9">
    <name type="scientific">Coniochaeta ligniaria NRRL 30616</name>
    <dbReference type="NCBI Taxonomy" id="1408157"/>
    <lineage>
        <taxon>Eukaryota</taxon>
        <taxon>Fungi</taxon>
        <taxon>Dikarya</taxon>
        <taxon>Ascomycota</taxon>
        <taxon>Pezizomycotina</taxon>
        <taxon>Sordariomycetes</taxon>
        <taxon>Sordariomycetidae</taxon>
        <taxon>Coniochaetales</taxon>
        <taxon>Coniochaetaceae</taxon>
        <taxon>Coniochaeta</taxon>
    </lineage>
</organism>
<feature type="compositionally biased region" description="Low complexity" evidence="6">
    <location>
        <begin position="499"/>
        <end position="512"/>
    </location>
</feature>
<gene>
    <name evidence="8" type="ORF">CONLIGDRAFT_653509</name>
</gene>
<keyword evidence="5" id="KW-0472">Membrane</keyword>
<evidence type="ECO:0000256" key="6">
    <source>
        <dbReference type="SAM" id="MobiDB-lite"/>
    </source>
</evidence>
<dbReference type="STRING" id="1408157.A0A1J7JN42"/>
<feature type="compositionally biased region" description="Basic and acidic residues" evidence="6">
    <location>
        <begin position="53"/>
        <end position="62"/>
    </location>
</feature>
<dbReference type="EMBL" id="KV875096">
    <property type="protein sequence ID" value="OIW30732.1"/>
    <property type="molecule type" value="Genomic_DNA"/>
</dbReference>
<dbReference type="SUPFAM" id="SSF57997">
    <property type="entry name" value="Tropomyosin"/>
    <property type="match status" value="1"/>
</dbReference>
<proteinExistence type="predicted"/>
<dbReference type="SMART" id="SM00755">
    <property type="entry name" value="Grip"/>
    <property type="match status" value="1"/>
</dbReference>
<dbReference type="PANTHER" id="PTHR23157">
    <property type="entry name" value="GRIP AND COILED-COIL DOMAIN-CONTAINING PROTEIN 1"/>
    <property type="match status" value="1"/>
</dbReference>
<comment type="subcellular location">
    <subcellularLocation>
        <location evidence="2">Cytoplasm</location>
    </subcellularLocation>
    <subcellularLocation>
        <location evidence="1">Endomembrane system</location>
        <topology evidence="1">Peripheral membrane protein</topology>
    </subcellularLocation>
</comment>
<feature type="compositionally biased region" description="Polar residues" evidence="6">
    <location>
        <begin position="141"/>
        <end position="163"/>
    </location>
</feature>
<sequence length="970" mass="107613">MFQRIRGAIDRTIAEEQARQKAHTTPNNGAAPDAVRRSGSTSDSARRQRTKKPSQDTSKDAAAESAPTPDPAVFQAAFEAAFVLDDSEDGDAPTVPVKNGGGGSEVTQSTTAPEKEENVAENTPADASGVDNVDQAASDAKQANGNATPPPKQTTEQADDQNTATVVELPLEVRKRLRRLDKLDKNYEVLMRSYRVAHGRALSVEPFERTLRENTPLTSISDPQAFVEYLQQLNLKSDMVMDELKRVSAEKDKYKKNSEEADTELAALKEEIAALKAEKEQPSVADDKTSDSKPPVSPSEKAPAGEQDTGSKDAAGGDLFSYENEVPQLQAEVAAKSEEIEKLKSEKTKLEDELSLAKKHSADLVDNLEDMTRDLSELRENTARIESLKTGLEAKDAQYSALIDKVESVQTQLTESEMQYATAMSLYETAVREQKAKKIQMDALESQNKALQTKLKIVGESKSVLDKRIGDLTAEIDSLKKDKAQSEAKVKDLEKKLESAPSESTPAASNATLEPPVAQTGGGKKKNNKKKKKGGAGAAGAAATAVTPTESNFGEADPSQELQAEIDRLKGEIQRLEKKRKTEEELREEIDNLRENLVEVGQEHAILADKEQLRERISTLEKELDASKSAAKDSTKTEFDDLKAKSSTLHRYKDLSDLRESLRQESATLKTTKDELAAKTTEKDLKAELTRAQRLAGDRETEIKSLREKLTSETNARLRLEDEKRTAGRDLRRAEAEKIELSAKEEKTARELQRVQDELTALRPRVKELEDEATRLKKEAELKTTHMRDQTAELSGHKMLSERTPDVDERAEGKVREMRARLDAADQSSTDARRRAREVEELKNKVRELEREDEYEQKEQLEAVEERAAAEVAEMRSTEQRADLKKMLDELRAAQAKLSASSSSRSGTPTNGAAAGAPDTVYLKTILLQFLEQKDNKLRAQLVPVLGKLLRFDREDEKKWVAALQHIQIR</sequence>
<reference evidence="8 9" key="1">
    <citation type="submission" date="2016-10" db="EMBL/GenBank/DDBJ databases">
        <title>Draft genome sequence of Coniochaeta ligniaria NRRL30616, a lignocellulolytic fungus for bioabatement of inhibitors in plant biomass hydrolysates.</title>
        <authorList>
            <consortium name="DOE Joint Genome Institute"/>
            <person name="Jimenez D.J."/>
            <person name="Hector R.E."/>
            <person name="Riley R."/>
            <person name="Sun H."/>
            <person name="Grigoriev I.V."/>
            <person name="Van Elsas J.D."/>
            <person name="Nichols N.N."/>
        </authorList>
    </citation>
    <scope>NUCLEOTIDE SEQUENCE [LARGE SCALE GENOMIC DNA]</scope>
    <source>
        <strain evidence="8 9">NRRL 30616</strain>
    </source>
</reference>
<dbReference type="OrthoDB" id="1926336at2759"/>
<feature type="compositionally biased region" description="Basic and acidic residues" evidence="6">
    <location>
        <begin position="480"/>
        <end position="498"/>
    </location>
</feature>
<dbReference type="Pfam" id="PF01465">
    <property type="entry name" value="GRIP"/>
    <property type="match status" value="1"/>
</dbReference>
<feature type="compositionally biased region" description="Basic residues" evidence="6">
    <location>
        <begin position="523"/>
        <end position="534"/>
    </location>
</feature>
<evidence type="ECO:0000313" key="8">
    <source>
        <dbReference type="EMBL" id="OIW30732.1"/>
    </source>
</evidence>
<evidence type="ECO:0000256" key="3">
    <source>
        <dbReference type="ARBA" id="ARBA00022490"/>
    </source>
</evidence>
<dbReference type="GO" id="GO:0005794">
    <property type="term" value="C:Golgi apparatus"/>
    <property type="evidence" value="ECO:0007669"/>
    <property type="project" value="TreeGrafter"/>
</dbReference>